<keyword evidence="4" id="KW-0411">Iron-sulfur</keyword>
<dbReference type="AlphaFoldDB" id="A0A7K0FP46"/>
<dbReference type="InterPro" id="IPR017941">
    <property type="entry name" value="Rieske_2Fe-2S"/>
</dbReference>
<reference evidence="6 7" key="1">
    <citation type="submission" date="2019-11" db="EMBL/GenBank/DDBJ databases">
        <authorList>
            <person name="Cheng Q."/>
            <person name="Yang Z."/>
        </authorList>
    </citation>
    <scope>NUCLEOTIDE SEQUENCE [LARGE SCALE GENOMIC DNA]</scope>
    <source>
        <strain evidence="6 7">HX-22-1</strain>
    </source>
</reference>
<keyword evidence="2" id="KW-0479">Metal-binding</keyword>
<dbReference type="RefSeq" id="WP_154287864.1">
    <property type="nucleotide sequence ID" value="NZ_WKJI01000002.1"/>
</dbReference>
<dbReference type="PROSITE" id="PS51296">
    <property type="entry name" value="RIESKE"/>
    <property type="match status" value="1"/>
</dbReference>
<keyword evidence="1" id="KW-0001">2Fe-2S</keyword>
<keyword evidence="3" id="KW-0408">Iron</keyword>
<evidence type="ECO:0000313" key="7">
    <source>
        <dbReference type="Proteomes" id="UP000462931"/>
    </source>
</evidence>
<dbReference type="Pfam" id="PF00355">
    <property type="entry name" value="Rieske"/>
    <property type="match status" value="1"/>
</dbReference>
<dbReference type="Proteomes" id="UP000462931">
    <property type="component" value="Unassembled WGS sequence"/>
</dbReference>
<evidence type="ECO:0000256" key="3">
    <source>
        <dbReference type="ARBA" id="ARBA00023004"/>
    </source>
</evidence>
<dbReference type="InterPro" id="IPR036922">
    <property type="entry name" value="Rieske_2Fe-2S_sf"/>
</dbReference>
<dbReference type="PROSITE" id="PS51257">
    <property type="entry name" value="PROKAR_LIPOPROTEIN"/>
    <property type="match status" value="1"/>
</dbReference>
<evidence type="ECO:0000256" key="1">
    <source>
        <dbReference type="ARBA" id="ARBA00022714"/>
    </source>
</evidence>
<gene>
    <name evidence="6" type="ORF">GJJ64_11240</name>
</gene>
<evidence type="ECO:0000259" key="5">
    <source>
        <dbReference type="PROSITE" id="PS51296"/>
    </source>
</evidence>
<dbReference type="GO" id="GO:0051537">
    <property type="term" value="F:2 iron, 2 sulfur cluster binding"/>
    <property type="evidence" value="ECO:0007669"/>
    <property type="project" value="UniProtKB-KW"/>
</dbReference>
<dbReference type="SUPFAM" id="SSF50022">
    <property type="entry name" value="ISP domain"/>
    <property type="match status" value="1"/>
</dbReference>
<comment type="caution">
    <text evidence="6">The sequence shown here is derived from an EMBL/GenBank/DDBJ whole genome shotgun (WGS) entry which is preliminary data.</text>
</comment>
<sequence>MDRKEFLSAIGLTAASAVVFSCVGCSKSDNEGPSNSTNPPTGVDFTIDLTAASNAALNNNGGFIYINRIIVARSMSGAFLAVAQACTHEGTSVTYNSNARLFVCPNHGAQFAENGAVTLGPATVALKRYNTSLNGTTLRVFS</sequence>
<dbReference type="EMBL" id="WKJI01000002">
    <property type="protein sequence ID" value="MRX47769.1"/>
    <property type="molecule type" value="Genomic_DNA"/>
</dbReference>
<organism evidence="6 7">
    <name type="scientific">Pedobacter puniceum</name>
    <dbReference type="NCBI Taxonomy" id="2666136"/>
    <lineage>
        <taxon>Bacteria</taxon>
        <taxon>Pseudomonadati</taxon>
        <taxon>Bacteroidota</taxon>
        <taxon>Sphingobacteriia</taxon>
        <taxon>Sphingobacteriales</taxon>
        <taxon>Sphingobacteriaceae</taxon>
        <taxon>Pedobacter</taxon>
    </lineage>
</organism>
<dbReference type="Gene3D" id="2.102.10.10">
    <property type="entry name" value="Rieske [2Fe-2S] iron-sulphur domain"/>
    <property type="match status" value="1"/>
</dbReference>
<accession>A0A7K0FP46</accession>
<evidence type="ECO:0000313" key="6">
    <source>
        <dbReference type="EMBL" id="MRX47769.1"/>
    </source>
</evidence>
<name>A0A7K0FP46_9SPHI</name>
<keyword evidence="7" id="KW-1185">Reference proteome</keyword>
<proteinExistence type="predicted"/>
<protein>
    <submittedName>
        <fullName evidence="6">Rieske 2Fe-2S domain-containing protein</fullName>
    </submittedName>
</protein>
<feature type="domain" description="Rieske" evidence="5">
    <location>
        <begin position="69"/>
        <end position="140"/>
    </location>
</feature>
<evidence type="ECO:0000256" key="2">
    <source>
        <dbReference type="ARBA" id="ARBA00022723"/>
    </source>
</evidence>
<dbReference type="GO" id="GO:0046872">
    <property type="term" value="F:metal ion binding"/>
    <property type="evidence" value="ECO:0007669"/>
    <property type="project" value="UniProtKB-KW"/>
</dbReference>
<evidence type="ECO:0000256" key="4">
    <source>
        <dbReference type="ARBA" id="ARBA00023014"/>
    </source>
</evidence>